<protein>
    <submittedName>
        <fullName evidence="4">Amidohydrolase</fullName>
    </submittedName>
</protein>
<dbReference type="PANTHER" id="PTHR11014:SF63">
    <property type="entry name" value="METALLOPEPTIDASE, PUTATIVE (AFU_ORTHOLOGUE AFUA_6G09600)-RELATED"/>
    <property type="match status" value="1"/>
</dbReference>
<dbReference type="SUPFAM" id="SSF53187">
    <property type="entry name" value="Zn-dependent exopeptidases"/>
    <property type="match status" value="1"/>
</dbReference>
<accession>A0ABZ0CSR4</accession>
<dbReference type="Pfam" id="PF01546">
    <property type="entry name" value="Peptidase_M20"/>
    <property type="match status" value="1"/>
</dbReference>
<gene>
    <name evidence="4" type="ORF">RXV79_24380</name>
</gene>
<dbReference type="InterPro" id="IPR017439">
    <property type="entry name" value="Amidohydrolase"/>
</dbReference>
<organism evidence="4 5">
    <name type="scientific">Piscinibacter gummiphilus</name>
    <dbReference type="NCBI Taxonomy" id="946333"/>
    <lineage>
        <taxon>Bacteria</taxon>
        <taxon>Pseudomonadati</taxon>
        <taxon>Pseudomonadota</taxon>
        <taxon>Betaproteobacteria</taxon>
        <taxon>Burkholderiales</taxon>
        <taxon>Sphaerotilaceae</taxon>
        <taxon>Piscinibacter</taxon>
    </lineage>
</organism>
<dbReference type="PIRSF" id="PIRSF005962">
    <property type="entry name" value="Pept_M20D_amidohydro"/>
    <property type="match status" value="1"/>
</dbReference>
<evidence type="ECO:0000256" key="2">
    <source>
        <dbReference type="SAM" id="SignalP"/>
    </source>
</evidence>
<feature type="chain" id="PRO_5046409227" evidence="2">
    <location>
        <begin position="20"/>
        <end position="436"/>
    </location>
</feature>
<dbReference type="SUPFAM" id="SSF55031">
    <property type="entry name" value="Bacterial exopeptidase dimerisation domain"/>
    <property type="match status" value="1"/>
</dbReference>
<proteinExistence type="predicted"/>
<evidence type="ECO:0000259" key="3">
    <source>
        <dbReference type="Pfam" id="PF07687"/>
    </source>
</evidence>
<feature type="signal peptide" evidence="2">
    <location>
        <begin position="1"/>
        <end position="19"/>
    </location>
</feature>
<keyword evidence="2" id="KW-0732">Signal</keyword>
<evidence type="ECO:0000256" key="1">
    <source>
        <dbReference type="ARBA" id="ARBA00022801"/>
    </source>
</evidence>
<keyword evidence="1" id="KW-0378">Hydrolase</keyword>
<dbReference type="RefSeq" id="WP_316700692.1">
    <property type="nucleotide sequence ID" value="NZ_CP136336.1"/>
</dbReference>
<reference evidence="4 5" key="1">
    <citation type="submission" date="2023-10" db="EMBL/GenBank/DDBJ databases">
        <title>Bacteria for the degradation of biodegradable plastic PBAT(Polybutylene adipate terephthalate).</title>
        <authorList>
            <person name="Weon H.-Y."/>
            <person name="Yeon J."/>
        </authorList>
    </citation>
    <scope>NUCLEOTIDE SEQUENCE [LARGE SCALE GENOMIC DNA]</scope>
    <source>
        <strain evidence="4 5">SBD 7-3</strain>
    </source>
</reference>
<dbReference type="InterPro" id="IPR036264">
    <property type="entry name" value="Bact_exopeptidase_dim_dom"/>
</dbReference>
<dbReference type="InterPro" id="IPR011650">
    <property type="entry name" value="Peptidase_M20_dimer"/>
</dbReference>
<dbReference type="Gene3D" id="3.30.70.360">
    <property type="match status" value="1"/>
</dbReference>
<dbReference type="InterPro" id="IPR002933">
    <property type="entry name" value="Peptidase_M20"/>
</dbReference>
<dbReference type="PANTHER" id="PTHR11014">
    <property type="entry name" value="PEPTIDASE M20 FAMILY MEMBER"/>
    <property type="match status" value="1"/>
</dbReference>
<dbReference type="Gene3D" id="3.40.630.10">
    <property type="entry name" value="Zn peptidases"/>
    <property type="match status" value="1"/>
</dbReference>
<sequence length="436" mass="46328">MLKWALLLIAATVCSSVQAQPSASLVAPRVAALQDRMVAWRRDIHQHPELSGQEVRTARLVADHLRQLGLTVKTGVGGHGVVGVLKGGRPGKVVALRADMDALPVLETTGLPFASKALGRYRGQDTPVMHACGHDGHVAMLMAVAEVLTSLRAELPGTVKFIFQPAEEGVATEDAGKQTLWGARAMVADGVLNNPKVDAVFGLHISPNLAAGQLGYRSGPMMAGADTVHITITGEQTHGAAPWTGTDPIVVAAQVITGLQTIVSRQLNINHEPVVLTIASIHGGHRENIIPDKVEMLGTLRTFDEEMRTEAKQRITTTAEKIAEASGAKAEVRFGSNAYSVTINDDPLMQAMLPTLQRASGGKAVPIPKISASEDFSEYQKLVPGVFYFLGAPPKGKTPMDAATNHSPNFDFDEDAMPLGALSLTMLALDYLASSR</sequence>
<dbReference type="NCBIfam" id="TIGR01891">
    <property type="entry name" value="amidohydrolases"/>
    <property type="match status" value="1"/>
</dbReference>
<feature type="domain" description="Peptidase M20 dimerisation" evidence="3">
    <location>
        <begin position="224"/>
        <end position="324"/>
    </location>
</feature>
<dbReference type="EMBL" id="CP136336">
    <property type="protein sequence ID" value="WOB08026.1"/>
    <property type="molecule type" value="Genomic_DNA"/>
</dbReference>
<evidence type="ECO:0000313" key="4">
    <source>
        <dbReference type="EMBL" id="WOB08026.1"/>
    </source>
</evidence>
<dbReference type="Proteomes" id="UP001303946">
    <property type="component" value="Chromosome"/>
</dbReference>
<evidence type="ECO:0000313" key="5">
    <source>
        <dbReference type="Proteomes" id="UP001303946"/>
    </source>
</evidence>
<dbReference type="Pfam" id="PF07687">
    <property type="entry name" value="M20_dimer"/>
    <property type="match status" value="1"/>
</dbReference>
<name>A0ABZ0CSR4_9BURK</name>
<keyword evidence="5" id="KW-1185">Reference proteome</keyword>